<evidence type="ECO:0000256" key="7">
    <source>
        <dbReference type="ARBA" id="ARBA00022692"/>
    </source>
</evidence>
<comment type="subcellular location">
    <subcellularLocation>
        <location evidence="1 14">Cell membrane</location>
        <topology evidence="1 14">Multi-pass membrane protein</topology>
    </subcellularLocation>
</comment>
<dbReference type="SUPFAM" id="SSF55729">
    <property type="entry name" value="Acyl-CoA N-acyltransferases (Nat)"/>
    <property type="match status" value="1"/>
</dbReference>
<comment type="function">
    <text evidence="14">Catalyzes the transfer of a lysyl group from L-lysyl-tRNA(Lys) to membrane-bound phosphatidylglycerol (PG), which produces lysylphosphatidylglycerol (LPG), a major component of the bacterial membrane with a positive net charge. LPG synthesis contributes to bacterial virulence as it is involved in the resistance mechanism against cationic antimicrobial peptides (CAMP) produces by the host's immune system (defensins, cathelicidins) and by the competing microorganisms.</text>
</comment>
<dbReference type="Pfam" id="PF09924">
    <property type="entry name" value="LPG_synthase_C"/>
    <property type="match status" value="1"/>
</dbReference>
<dbReference type="GO" id="GO:0006629">
    <property type="term" value="P:lipid metabolic process"/>
    <property type="evidence" value="ECO:0007669"/>
    <property type="project" value="UniProtKB-KW"/>
</dbReference>
<dbReference type="RefSeq" id="WP_253361517.1">
    <property type="nucleotide sequence ID" value="NZ_JAIULA010000019.1"/>
</dbReference>
<dbReference type="Pfam" id="PF03706">
    <property type="entry name" value="LPG_synthase_TM"/>
    <property type="match status" value="1"/>
</dbReference>
<evidence type="ECO:0000256" key="5">
    <source>
        <dbReference type="ARBA" id="ARBA00022475"/>
    </source>
</evidence>
<evidence type="ECO:0000256" key="10">
    <source>
        <dbReference type="ARBA" id="ARBA00023136"/>
    </source>
</evidence>
<evidence type="ECO:0000256" key="12">
    <source>
        <dbReference type="ARBA" id="ARBA00031899"/>
    </source>
</evidence>
<feature type="transmembrane region" description="Helical" evidence="14">
    <location>
        <begin position="21"/>
        <end position="39"/>
    </location>
</feature>
<gene>
    <name evidence="14 16" type="primary">mprF</name>
    <name evidence="16" type="ORF">LB941_09405</name>
</gene>
<accession>A0A9X2JM01</accession>
<reference evidence="16 17" key="1">
    <citation type="journal article" date="2023" name="Int. J. Syst. Evol. Microbiol.">
        <title>Ligilactobacillus ubinensis sp. nov., a novel species isolated from the wild ferment of a durian fruit (Durio zibethinus).</title>
        <authorList>
            <person name="Heng Y.C."/>
            <person name="Menon N."/>
            <person name="Chen B."/>
            <person name="Loo B.Z.L."/>
            <person name="Wong G.W.J."/>
            <person name="Lim A.C.H."/>
            <person name="Silvaraju S."/>
            <person name="Kittelmann S."/>
        </authorList>
    </citation>
    <scope>NUCLEOTIDE SEQUENCE [LARGE SCALE GENOMIC DNA]</scope>
    <source>
        <strain evidence="16 17">WILCCON 0076</strain>
    </source>
</reference>
<feature type="transmembrane region" description="Helical" evidence="14">
    <location>
        <begin position="393"/>
        <end position="411"/>
    </location>
</feature>
<feature type="transmembrane region" description="Helical" evidence="14">
    <location>
        <begin position="359"/>
        <end position="381"/>
    </location>
</feature>
<keyword evidence="11 14" id="KW-0046">Antibiotic resistance</keyword>
<dbReference type="Proteomes" id="UP001139006">
    <property type="component" value="Unassembled WGS sequence"/>
</dbReference>
<evidence type="ECO:0000256" key="6">
    <source>
        <dbReference type="ARBA" id="ARBA00022679"/>
    </source>
</evidence>
<keyword evidence="7 14" id="KW-0812">Transmembrane</keyword>
<keyword evidence="9 14" id="KW-0443">Lipid metabolism</keyword>
<comment type="catalytic activity">
    <reaction evidence="13 14">
        <text>L-lysyl-tRNA(Lys) + a 1,2-diacyl-sn-glycero-3-phospho-(1'-sn-glycerol) = a 1,2-diacyl-sn-glycero-3-phospho-1'-(3'-O-L-lysyl)-sn-glycerol + tRNA(Lys)</text>
        <dbReference type="Rhea" id="RHEA:10668"/>
        <dbReference type="Rhea" id="RHEA-COMP:9696"/>
        <dbReference type="Rhea" id="RHEA-COMP:9697"/>
        <dbReference type="ChEBI" id="CHEBI:64716"/>
        <dbReference type="ChEBI" id="CHEBI:75792"/>
        <dbReference type="ChEBI" id="CHEBI:78442"/>
        <dbReference type="ChEBI" id="CHEBI:78529"/>
        <dbReference type="EC" id="2.3.2.3"/>
    </reaction>
</comment>
<proteinExistence type="inferred from homology"/>
<comment type="similarity">
    <text evidence="2 14">Belongs to the LPG synthase family.</text>
</comment>
<feature type="transmembrane region" description="Helical" evidence="14">
    <location>
        <begin position="169"/>
        <end position="186"/>
    </location>
</feature>
<dbReference type="PANTHER" id="PTHR34697">
    <property type="entry name" value="PHOSPHATIDYLGLYCEROL LYSYLTRANSFERASE"/>
    <property type="match status" value="1"/>
</dbReference>
<keyword evidence="17" id="KW-1185">Reference proteome</keyword>
<organism evidence="16 17">
    <name type="scientific">Ligilactobacillus ubinensis</name>
    <dbReference type="NCBI Taxonomy" id="2876789"/>
    <lineage>
        <taxon>Bacteria</taxon>
        <taxon>Bacillati</taxon>
        <taxon>Bacillota</taxon>
        <taxon>Bacilli</taxon>
        <taxon>Lactobacillales</taxon>
        <taxon>Lactobacillaceae</taxon>
        <taxon>Ligilactobacillus</taxon>
    </lineage>
</organism>
<dbReference type="GO" id="GO:0055091">
    <property type="term" value="P:phospholipid homeostasis"/>
    <property type="evidence" value="ECO:0007669"/>
    <property type="project" value="TreeGrafter"/>
</dbReference>
<feature type="transmembrane region" description="Helical" evidence="14">
    <location>
        <begin position="96"/>
        <end position="119"/>
    </location>
</feature>
<evidence type="ECO:0000313" key="17">
    <source>
        <dbReference type="Proteomes" id="UP001139006"/>
    </source>
</evidence>
<evidence type="ECO:0000259" key="15">
    <source>
        <dbReference type="Pfam" id="PF09924"/>
    </source>
</evidence>
<protein>
    <recommendedName>
        <fullName evidence="4 14">Phosphatidylglycerol lysyltransferase</fullName>
        <ecNumber evidence="3 14">2.3.2.3</ecNumber>
    </recommendedName>
    <alternativeName>
        <fullName evidence="12 14">Lysylphosphatidylglycerol synthase</fullName>
    </alternativeName>
</protein>
<evidence type="ECO:0000256" key="2">
    <source>
        <dbReference type="ARBA" id="ARBA00008627"/>
    </source>
</evidence>
<evidence type="ECO:0000256" key="13">
    <source>
        <dbReference type="ARBA" id="ARBA00047540"/>
    </source>
</evidence>
<comment type="caution">
    <text evidence="16">The sequence shown here is derived from an EMBL/GenBank/DDBJ whole genome shotgun (WGS) entry which is preliminary data.</text>
</comment>
<feature type="domain" description="Phosphatidylglycerol lysyltransferase C-terminal" evidence="15">
    <location>
        <begin position="531"/>
        <end position="825"/>
    </location>
</feature>
<dbReference type="GO" id="GO:0046677">
    <property type="term" value="P:response to antibiotic"/>
    <property type="evidence" value="ECO:0007669"/>
    <property type="project" value="UniProtKB-KW"/>
</dbReference>
<keyword evidence="8 14" id="KW-1133">Transmembrane helix</keyword>
<evidence type="ECO:0000313" key="16">
    <source>
        <dbReference type="EMBL" id="MCP0887547.1"/>
    </source>
</evidence>
<feature type="transmembrane region" description="Helical" evidence="14">
    <location>
        <begin position="59"/>
        <end position="84"/>
    </location>
</feature>
<evidence type="ECO:0000256" key="4">
    <source>
        <dbReference type="ARBA" id="ARBA00021546"/>
    </source>
</evidence>
<dbReference type="InterPro" id="IPR016181">
    <property type="entry name" value="Acyl_CoA_acyltransferase"/>
</dbReference>
<dbReference type="InterPro" id="IPR022791">
    <property type="entry name" value="L-PG_synthase/AglD"/>
</dbReference>
<feature type="transmembrane region" description="Helical" evidence="14">
    <location>
        <begin position="489"/>
        <end position="508"/>
    </location>
</feature>
<dbReference type="GO" id="GO:0005886">
    <property type="term" value="C:plasma membrane"/>
    <property type="evidence" value="ECO:0007669"/>
    <property type="project" value="UniProtKB-SubCell"/>
</dbReference>
<dbReference type="PANTHER" id="PTHR34697:SF2">
    <property type="entry name" value="PHOSPHATIDYLGLYCEROL LYSYLTRANSFERASE"/>
    <property type="match status" value="1"/>
</dbReference>
<feature type="transmembrane region" description="Helical" evidence="14">
    <location>
        <begin position="235"/>
        <end position="258"/>
    </location>
</feature>
<feature type="transmembrane region" description="Helical" evidence="14">
    <location>
        <begin position="206"/>
        <end position="228"/>
    </location>
</feature>
<dbReference type="InterPro" id="IPR024320">
    <property type="entry name" value="LPG_synthase_C"/>
</dbReference>
<dbReference type="InterPro" id="IPR051211">
    <property type="entry name" value="PG_lysyltransferase"/>
</dbReference>
<dbReference type="AlphaFoldDB" id="A0A9X2JM01"/>
<feature type="transmembrane region" description="Helical" evidence="14">
    <location>
        <begin position="417"/>
        <end position="435"/>
    </location>
</feature>
<evidence type="ECO:0000256" key="14">
    <source>
        <dbReference type="RuleBase" id="RU363042"/>
    </source>
</evidence>
<dbReference type="EMBL" id="JAIULA010000019">
    <property type="protein sequence ID" value="MCP0887547.1"/>
    <property type="molecule type" value="Genomic_DNA"/>
</dbReference>
<name>A0A9X2JM01_9LACO</name>
<keyword evidence="6 14" id="KW-0808">Transferase</keyword>
<sequence length="866" mass="98788">MKNSFNRVKNIFEKNLTVIKIIFILSVLAFVINEIGRVLKQTDWSRVSTGLVDRSWYEILLMLVCGAIAVTPMLTYDFMIVRFLPGEYSKKYIMRSGWITNTITNIAGFGGVLGATLRAEFYKKNANKKQILYAISKIAVFLLSGLSVLCWIALVLIFGFRIGVHLEHYLLWLIGGGVYFPLVFILTKFKNNDFFSDLTFKQKLTLTIGSTLEWGFVALFFMLIGCILDVKTNLLAIFVLYVIASVLGIVSMLPGGLGSFDVFMLFGMASLGISHETALIWILYFRIFYYIIPAATGIGMFIHNMGGRLNGFFDGIPRAFLEKVSHGLLTIFLYFSGILLLMVSAIPAFTINNSILMSFYPYTFLFIHQLTNIFFAFMLLGLARGIHAKVKKAYIPMLIMLLVGIFNTLWQDLSVSLAVYLGIVLAITLVSKNALYRKKFQYSIGGLAFDGLLFIGGFLLYVIVGVINAPAYSNKHKIPTVLFFPGQQLWLSGLLGIILAAIVLYFIVHYLTGGKDPFVDIDFDTNRIKQVIEKYGGNETSHLAFLRDKNIYFYQDQGEDQLFFMYRRKNDKLILMGEPVGNKECQEAALKQLLQEADLYGYELVFYEIDTEYTMLLHEYGFDFVKTGESGLVELAKFTLTGKKQRAQRALMNKFEREGYTFELSQPPFDNDLMQELRKVSNEWLNGQIEKGFSLGFFDEFYINQAPVALIRNEDGAVVAFATMMPTGNKEILTIDLMRHSKDAPSGIMDAIFINLFKYGQEEKYTYFDLGMAPLSNVGESQFSFLEEKIAHLIYQYGYKLYAFQGLRAYKDKYATAWHSKYIAYRKKSSLLTTMWQIVTVVNQRKDYKKLSETKKIPLVPRFLQR</sequence>
<feature type="transmembrane region" description="Helical" evidence="14">
    <location>
        <begin position="324"/>
        <end position="347"/>
    </location>
</feature>
<evidence type="ECO:0000256" key="3">
    <source>
        <dbReference type="ARBA" id="ARBA00012014"/>
    </source>
</evidence>
<feature type="transmembrane region" description="Helical" evidence="14">
    <location>
        <begin position="447"/>
        <end position="469"/>
    </location>
</feature>
<feature type="transmembrane region" description="Helical" evidence="14">
    <location>
        <begin position="278"/>
        <end position="303"/>
    </location>
</feature>
<evidence type="ECO:0000256" key="8">
    <source>
        <dbReference type="ARBA" id="ARBA00022989"/>
    </source>
</evidence>
<evidence type="ECO:0000256" key="9">
    <source>
        <dbReference type="ARBA" id="ARBA00023098"/>
    </source>
</evidence>
<dbReference type="EC" id="2.3.2.3" evidence="3 14"/>
<keyword evidence="5" id="KW-1003">Cell membrane</keyword>
<feature type="transmembrane region" description="Helical" evidence="14">
    <location>
        <begin position="131"/>
        <end position="157"/>
    </location>
</feature>
<evidence type="ECO:0000256" key="11">
    <source>
        <dbReference type="ARBA" id="ARBA00023251"/>
    </source>
</evidence>
<keyword evidence="10 14" id="KW-0472">Membrane</keyword>
<dbReference type="NCBIfam" id="NF033480">
    <property type="entry name" value="bifunc_MprF"/>
    <property type="match status" value="1"/>
</dbReference>
<dbReference type="GO" id="GO:0050071">
    <property type="term" value="F:phosphatidylglycerol lysyltransferase activity"/>
    <property type="evidence" value="ECO:0007669"/>
    <property type="project" value="UniProtKB-EC"/>
</dbReference>
<evidence type="ECO:0000256" key="1">
    <source>
        <dbReference type="ARBA" id="ARBA00004651"/>
    </source>
</evidence>